<evidence type="ECO:0000313" key="3">
    <source>
        <dbReference type="EMBL" id="MFD1186030.1"/>
    </source>
</evidence>
<gene>
    <name evidence="3" type="ORF">ACFQ2O_07430</name>
</gene>
<feature type="chain" id="PRO_5045654546" description="Pyrroloquinoline quinone-dependent pyranose dehydrogenase beta-propeller domain-containing protein" evidence="1">
    <location>
        <begin position="25"/>
        <end position="526"/>
    </location>
</feature>
<evidence type="ECO:0000259" key="2">
    <source>
        <dbReference type="Pfam" id="PF22807"/>
    </source>
</evidence>
<dbReference type="InterPro" id="IPR054539">
    <property type="entry name" value="Beta-prop_PDH"/>
</dbReference>
<dbReference type="EMBL" id="JBHTLD010000047">
    <property type="protein sequence ID" value="MFD1186030.1"/>
    <property type="molecule type" value="Genomic_DNA"/>
</dbReference>
<dbReference type="Pfam" id="PF22807">
    <property type="entry name" value="TrAA12"/>
    <property type="match status" value="1"/>
</dbReference>
<evidence type="ECO:0000313" key="4">
    <source>
        <dbReference type="Proteomes" id="UP001597094"/>
    </source>
</evidence>
<dbReference type="InterPro" id="IPR011042">
    <property type="entry name" value="6-blade_b-propeller_TolB-like"/>
</dbReference>
<protein>
    <recommendedName>
        <fullName evidence="2">Pyrroloquinoline quinone-dependent pyranose dehydrogenase beta-propeller domain-containing protein</fullName>
    </recommendedName>
</protein>
<organism evidence="3 4">
    <name type="scientific">Pontibacter rugosus</name>
    <dbReference type="NCBI Taxonomy" id="1745966"/>
    <lineage>
        <taxon>Bacteria</taxon>
        <taxon>Pseudomonadati</taxon>
        <taxon>Bacteroidota</taxon>
        <taxon>Cytophagia</taxon>
        <taxon>Cytophagales</taxon>
        <taxon>Hymenobacteraceae</taxon>
        <taxon>Pontibacter</taxon>
    </lineage>
</organism>
<keyword evidence="1" id="KW-0732">Signal</keyword>
<name>A0ABW3SN22_9BACT</name>
<dbReference type="PANTHER" id="PTHR19328">
    <property type="entry name" value="HEDGEHOG-INTERACTING PROTEIN"/>
    <property type="match status" value="1"/>
</dbReference>
<feature type="signal peptide" evidence="1">
    <location>
        <begin position="1"/>
        <end position="24"/>
    </location>
</feature>
<dbReference type="Proteomes" id="UP001597094">
    <property type="component" value="Unassembled WGS sequence"/>
</dbReference>
<dbReference type="InterPro" id="IPR011041">
    <property type="entry name" value="Quinoprot_gluc/sorb_DH_b-prop"/>
</dbReference>
<keyword evidence="4" id="KW-1185">Reference proteome</keyword>
<dbReference type="Gene3D" id="2.120.10.30">
    <property type="entry name" value="TolB, C-terminal domain"/>
    <property type="match status" value="1"/>
</dbReference>
<feature type="domain" description="Pyrroloquinoline quinone-dependent pyranose dehydrogenase beta-propeller" evidence="2">
    <location>
        <begin position="71"/>
        <end position="430"/>
    </location>
</feature>
<evidence type="ECO:0000256" key="1">
    <source>
        <dbReference type="SAM" id="SignalP"/>
    </source>
</evidence>
<dbReference type="PANTHER" id="PTHR19328:SF53">
    <property type="entry name" value="MEMBRANE PROTEIN"/>
    <property type="match status" value="1"/>
</dbReference>
<comment type="caution">
    <text evidence="3">The sequence shown here is derived from an EMBL/GenBank/DDBJ whole genome shotgun (WGS) entry which is preliminary data.</text>
</comment>
<proteinExistence type="predicted"/>
<reference evidence="4" key="1">
    <citation type="journal article" date="2019" name="Int. J. Syst. Evol. Microbiol.">
        <title>The Global Catalogue of Microorganisms (GCM) 10K type strain sequencing project: providing services to taxonomists for standard genome sequencing and annotation.</title>
        <authorList>
            <consortium name="The Broad Institute Genomics Platform"/>
            <consortium name="The Broad Institute Genome Sequencing Center for Infectious Disease"/>
            <person name="Wu L."/>
            <person name="Ma J."/>
        </authorList>
    </citation>
    <scope>NUCLEOTIDE SEQUENCE [LARGE SCALE GENOMIC DNA]</scope>
    <source>
        <strain evidence="4">JCM 31319</strain>
    </source>
</reference>
<dbReference type="SUPFAM" id="SSF50952">
    <property type="entry name" value="Soluble quinoprotein glucose dehydrogenase"/>
    <property type="match status" value="1"/>
</dbReference>
<dbReference type="RefSeq" id="WP_377524955.1">
    <property type="nucleotide sequence ID" value="NZ_JBHTLD010000047.1"/>
</dbReference>
<accession>A0ABW3SN22</accession>
<sequence>MKLKHLLKTSLTAVAFGASTTLMAQAVPPAATETVKIEVPQQLRNAPFNVDRFATVPPNFKLQVYTRVSGVRFMATAPNGDLFVSMPWDSKVRGLHQREDGTIEEYDFATGLQRPHDIVFHKIGNVQYVYIAEKNQINRYTYTNGDRLGKNREVVVANLPDESLSELKGNYGHVLKNIALDSKHKLYVSIASTCNACIEDTQSDPKRGAIYVYNADGTNRRLFAEGLRNAEGLDFVPGTDELWVTVNNRDNVAYPFEDNTGNYGKVVQSYVDNNPPEEFTLVKDGANYGWPFCNPDARQGMDNMPHIKDVELNPQGTVDCSGMERISKGIQAHTAPLGLLFTQNTQLPQPYRNGALIALHGSWNRSKATGYKVIYFPWQNGKPGEQIELVGGFLNSDSTEAYARPVDIAIGADGGLFISDDKTGTIYKLSYTGPLASAEKEELERAVKVFPVPVKGNIKLKVAGLKKPEVRFILTNAQSATVLDTTKRLSGVENDLQLKTEHLAPGVYFLSIISDDTRVVRRVVLQ</sequence>